<feature type="region of interest" description="Disordered" evidence="3">
    <location>
        <begin position="265"/>
        <end position="319"/>
    </location>
</feature>
<proteinExistence type="predicted"/>
<dbReference type="PANTHER" id="PTHR21666:SF270">
    <property type="entry name" value="MUREIN HYDROLASE ACTIVATOR ENVC"/>
    <property type="match status" value="1"/>
</dbReference>
<feature type="domain" description="M23ase beta-sheet core" evidence="5">
    <location>
        <begin position="338"/>
        <end position="430"/>
    </location>
</feature>
<dbReference type="Pfam" id="PF01551">
    <property type="entry name" value="Peptidase_M23"/>
    <property type="match status" value="1"/>
</dbReference>
<dbReference type="PANTHER" id="PTHR21666">
    <property type="entry name" value="PEPTIDASE-RELATED"/>
    <property type="match status" value="1"/>
</dbReference>
<dbReference type="GO" id="GO:0004222">
    <property type="term" value="F:metalloendopeptidase activity"/>
    <property type="evidence" value="ECO:0007669"/>
    <property type="project" value="TreeGrafter"/>
</dbReference>
<dbReference type="CDD" id="cd12797">
    <property type="entry name" value="M23_peptidase"/>
    <property type="match status" value="1"/>
</dbReference>
<feature type="domain" description="Peptidoglycan hydrolase PcsB coiled-coil" evidence="6">
    <location>
        <begin position="103"/>
        <end position="176"/>
    </location>
</feature>
<dbReference type="InterPro" id="IPR016047">
    <property type="entry name" value="M23ase_b-sheet_dom"/>
</dbReference>
<feature type="compositionally biased region" description="Polar residues" evidence="3">
    <location>
        <begin position="289"/>
        <end position="319"/>
    </location>
</feature>
<organism evidence="7 8">
    <name type="scientific">Exiguobacterium aurantiacum</name>
    <dbReference type="NCBI Taxonomy" id="33987"/>
    <lineage>
        <taxon>Bacteria</taxon>
        <taxon>Bacillati</taxon>
        <taxon>Bacillota</taxon>
        <taxon>Bacilli</taxon>
        <taxon>Bacillales</taxon>
        <taxon>Bacillales Family XII. Incertae Sedis</taxon>
        <taxon>Exiguobacterium</taxon>
    </lineage>
</organism>
<dbReference type="STRING" id="1397694.GCA_000702585_03146"/>
<evidence type="ECO:0000256" key="2">
    <source>
        <dbReference type="SAM" id="Coils"/>
    </source>
</evidence>
<dbReference type="AlphaFoldDB" id="A0A377HIC7"/>
<feature type="coiled-coil region" evidence="2">
    <location>
        <begin position="27"/>
        <end position="109"/>
    </location>
</feature>
<protein>
    <submittedName>
        <fullName evidence="7">Glycyl-glycine endopeptidase ALE-1</fullName>
        <ecNumber evidence="7">3.4.24.75</ecNumber>
    </submittedName>
</protein>
<dbReference type="EC" id="3.4.24.75" evidence="7"/>
<dbReference type="InterPro" id="IPR050570">
    <property type="entry name" value="Cell_wall_metabolism_enzyme"/>
</dbReference>
<dbReference type="Proteomes" id="UP000254060">
    <property type="component" value="Unassembled WGS sequence"/>
</dbReference>
<evidence type="ECO:0000313" key="7">
    <source>
        <dbReference type="EMBL" id="STO53186.1"/>
    </source>
</evidence>
<evidence type="ECO:0000256" key="3">
    <source>
        <dbReference type="SAM" id="MobiDB-lite"/>
    </source>
</evidence>
<feature type="compositionally biased region" description="Basic and acidic residues" evidence="3">
    <location>
        <begin position="265"/>
        <end position="287"/>
    </location>
</feature>
<dbReference type="InterPro" id="IPR057309">
    <property type="entry name" value="PcsB_CC"/>
</dbReference>
<feature type="signal peptide" evidence="4">
    <location>
        <begin position="1"/>
        <end position="26"/>
    </location>
</feature>
<feature type="chain" id="PRO_5016698576" evidence="4">
    <location>
        <begin position="27"/>
        <end position="448"/>
    </location>
</feature>
<dbReference type="EMBL" id="UGGP01000002">
    <property type="protein sequence ID" value="STO53186.1"/>
    <property type="molecule type" value="Genomic_DNA"/>
</dbReference>
<dbReference type="InterPro" id="IPR011055">
    <property type="entry name" value="Dup_hybrid_motif"/>
</dbReference>
<reference evidence="7 8" key="1">
    <citation type="submission" date="2018-06" db="EMBL/GenBank/DDBJ databases">
        <authorList>
            <consortium name="Pathogen Informatics"/>
            <person name="Doyle S."/>
        </authorList>
    </citation>
    <scope>NUCLEOTIDE SEQUENCE [LARGE SCALE GENOMIC DNA]</scope>
    <source>
        <strain evidence="7 8">NCTC13163</strain>
    </source>
</reference>
<name>A0A377HIC7_9BACL</name>
<dbReference type="Gene3D" id="2.70.70.10">
    <property type="entry name" value="Glucose Permease (Domain IIA)"/>
    <property type="match status" value="1"/>
</dbReference>
<keyword evidence="7" id="KW-0378">Hydrolase</keyword>
<keyword evidence="2" id="KW-0175">Coiled coil</keyword>
<evidence type="ECO:0000259" key="6">
    <source>
        <dbReference type="Pfam" id="PF24568"/>
    </source>
</evidence>
<dbReference type="SUPFAM" id="SSF51261">
    <property type="entry name" value="Duplicated hybrid motif"/>
    <property type="match status" value="1"/>
</dbReference>
<evidence type="ECO:0000313" key="8">
    <source>
        <dbReference type="Proteomes" id="UP000254060"/>
    </source>
</evidence>
<sequence>MFTMKKIIASTLLGVMLVQSASPSYALNLTEKQKNIQQKQAQNSTEQRKANTSIQQREQDITLEEQKLNDLESELQDIINEVTQKKAEIRTTQKKIAQIQTQIKEFQKKMSSQKTLMEERMVTMQKNGGSSINWAEFIFGSKDFGDLVSRMITAGTIQENDQELFKEYQSTKNKLQIAKAELDTEKDKLISQKEELENSQKKLNGKIKVRAAQIKKLEAEKIQFTSKLVSLQQMESTLQEQEKSIQAEIEAQRLEEQAKIRTKEAARKAAEAKSAEKNEISENKASLEKSPNSEKVVNTSKTTDSLASPTSGGVFQRPTSGIVTQGWGPAGGANGYSFHNALDTAGPVGTPIMAAQTGTVTRAGWGGPYGNHVIITHVIGGQVWTTLYAHMSSLSVSAGQRVTRGQNIGAMGSTGNSTGSHLHFEVHRGNYSYSATSAGNTVNPSQFF</sequence>
<dbReference type="Gene3D" id="6.10.250.3150">
    <property type="match status" value="1"/>
</dbReference>
<dbReference type="Pfam" id="PF24568">
    <property type="entry name" value="CC_PcsB"/>
    <property type="match status" value="1"/>
</dbReference>
<evidence type="ECO:0000259" key="5">
    <source>
        <dbReference type="Pfam" id="PF01551"/>
    </source>
</evidence>
<evidence type="ECO:0000256" key="4">
    <source>
        <dbReference type="SAM" id="SignalP"/>
    </source>
</evidence>
<evidence type="ECO:0000256" key="1">
    <source>
        <dbReference type="ARBA" id="ARBA00022729"/>
    </source>
</evidence>
<accession>A0A377HIC7</accession>
<gene>
    <name evidence="7" type="ORF">NCTC13163_03167</name>
</gene>
<keyword evidence="1 4" id="KW-0732">Signal</keyword>